<keyword evidence="6" id="KW-1185">Reference proteome</keyword>
<gene>
    <name evidence="5" type="ORF">JZ751_001902</name>
</gene>
<sequence length="186" mass="19723">MASSSSCSSSSSYRSARYSSSSFRAGAGGSQDPLFEPYLDGGSHSLFGEEGAGAPPCLLPFSRHHRESFGYPGGTGAPASGRPASMGVVRAVGDSYLMSADVSQFEPQDVVVMAYSHWVVIHAEKVADDGSVSDTFTHKTQLPEDMDPLSVSSTLTPEGMLVVSVRRTSLESPEPPRSVYRPEARL</sequence>
<feature type="domain" description="SHSP" evidence="4">
    <location>
        <begin position="76"/>
        <end position="182"/>
    </location>
</feature>
<dbReference type="EMBL" id="JAFBMS010000011">
    <property type="protein sequence ID" value="KAG9348167.1"/>
    <property type="molecule type" value="Genomic_DNA"/>
</dbReference>
<dbReference type="Pfam" id="PF00011">
    <property type="entry name" value="HSP20"/>
    <property type="match status" value="1"/>
</dbReference>
<organism evidence="5 6">
    <name type="scientific">Albula glossodonta</name>
    <name type="common">roundjaw bonefish</name>
    <dbReference type="NCBI Taxonomy" id="121402"/>
    <lineage>
        <taxon>Eukaryota</taxon>
        <taxon>Metazoa</taxon>
        <taxon>Chordata</taxon>
        <taxon>Craniata</taxon>
        <taxon>Vertebrata</taxon>
        <taxon>Euteleostomi</taxon>
        <taxon>Actinopterygii</taxon>
        <taxon>Neopterygii</taxon>
        <taxon>Teleostei</taxon>
        <taxon>Albuliformes</taxon>
        <taxon>Albulidae</taxon>
        <taxon>Albula</taxon>
    </lineage>
</organism>
<comment type="caution">
    <text evidence="5">The sequence shown here is derived from an EMBL/GenBank/DDBJ whole genome shotgun (WGS) entry which is preliminary data.</text>
</comment>
<accession>A0A8T2PH97</accession>
<dbReference type="PANTHER" id="PTHR46907:SF1">
    <property type="entry name" value="HEAT SHOCK PROTEIN FAMILY B (SMALL) MEMBER 7"/>
    <property type="match status" value="1"/>
</dbReference>
<proteinExistence type="inferred from homology"/>
<comment type="similarity">
    <text evidence="1 2">Belongs to the small heat shock protein (HSP20) family.</text>
</comment>
<dbReference type="Gene3D" id="2.60.40.790">
    <property type="match status" value="1"/>
</dbReference>
<evidence type="ECO:0000256" key="3">
    <source>
        <dbReference type="SAM" id="MobiDB-lite"/>
    </source>
</evidence>
<dbReference type="InterPro" id="IPR002068">
    <property type="entry name" value="A-crystallin/Hsp20_dom"/>
</dbReference>
<evidence type="ECO:0000256" key="1">
    <source>
        <dbReference type="PROSITE-ProRule" id="PRU00285"/>
    </source>
</evidence>
<evidence type="ECO:0000313" key="6">
    <source>
        <dbReference type="Proteomes" id="UP000824540"/>
    </source>
</evidence>
<evidence type="ECO:0000259" key="4">
    <source>
        <dbReference type="PROSITE" id="PS01031"/>
    </source>
</evidence>
<evidence type="ECO:0000256" key="2">
    <source>
        <dbReference type="RuleBase" id="RU003616"/>
    </source>
</evidence>
<reference evidence="5" key="1">
    <citation type="thesis" date="2021" institute="BYU ScholarsArchive" country="Provo, UT, USA">
        <title>Applications of and Algorithms for Genome Assembly and Genomic Analyses with an Emphasis on Marine Teleosts.</title>
        <authorList>
            <person name="Pickett B.D."/>
        </authorList>
    </citation>
    <scope>NUCLEOTIDE SEQUENCE</scope>
    <source>
        <strain evidence="5">HI-2016</strain>
    </source>
</reference>
<dbReference type="PANTHER" id="PTHR46907">
    <property type="entry name" value="HEAT SHOCK PROTEIN BETA-7-RELATED"/>
    <property type="match status" value="1"/>
</dbReference>
<evidence type="ECO:0000313" key="5">
    <source>
        <dbReference type="EMBL" id="KAG9348167.1"/>
    </source>
</evidence>
<dbReference type="OrthoDB" id="1431247at2759"/>
<dbReference type="Proteomes" id="UP000824540">
    <property type="component" value="Unassembled WGS sequence"/>
</dbReference>
<dbReference type="SUPFAM" id="SSF49764">
    <property type="entry name" value="HSP20-like chaperones"/>
    <property type="match status" value="1"/>
</dbReference>
<dbReference type="InterPro" id="IPR008978">
    <property type="entry name" value="HSP20-like_chaperone"/>
</dbReference>
<protein>
    <recommendedName>
        <fullName evidence="4">SHSP domain-containing protein</fullName>
    </recommendedName>
</protein>
<dbReference type="PROSITE" id="PS01031">
    <property type="entry name" value="SHSP"/>
    <property type="match status" value="1"/>
</dbReference>
<name>A0A8T2PH97_9TELE</name>
<feature type="region of interest" description="Disordered" evidence="3">
    <location>
        <begin position="166"/>
        <end position="186"/>
    </location>
</feature>
<dbReference type="AlphaFoldDB" id="A0A8T2PH97"/>